<sequence length="400" mass="44435">MALSSTLGFRPSHRRLDSPIIHPLKQPLHIFVQPEVKSTSATFTKISRARPLIVTAKSKNAIKDVSEELNRIASQNLDHAAARRMVQLAFIEVHRRLDHPLFKMAPTGIRTEEWYELNSRGLEIFCKSWLPQPGVAIKGALCFCHGYGDTCTFFFEGIAKRIAASGYAVYAIDHPGFGLSEGLHGYVPSFDELVDNLVEQCKKIKERTEIKGLPCFILGQSMGGAVTLKAHLKESSTWDGMILVAPMCKIAEEAMPSAAVLKALTVMSKVIPKAKLFPHQDLAELVFRDPKKREMAVYNVICYSDLGRLKTGIELINATKYIEANLEKVSSPLLILHGAADKLTDPQVSKFLYKKASSKDKTLKLYEEGYHGILEGEPGDIGQTVIDDITAWLDLHCSMK</sequence>
<dbReference type="EMBL" id="GGEC01002244">
    <property type="protein sequence ID" value="MBW82727.1"/>
    <property type="molecule type" value="Transcribed_RNA"/>
</dbReference>
<dbReference type="AlphaFoldDB" id="A0A2P2ING5"/>
<accession>A0A2P2ING5</accession>
<organism evidence="2">
    <name type="scientific">Rhizophora mucronata</name>
    <name type="common">Asiatic mangrove</name>
    <dbReference type="NCBI Taxonomy" id="61149"/>
    <lineage>
        <taxon>Eukaryota</taxon>
        <taxon>Viridiplantae</taxon>
        <taxon>Streptophyta</taxon>
        <taxon>Embryophyta</taxon>
        <taxon>Tracheophyta</taxon>
        <taxon>Spermatophyta</taxon>
        <taxon>Magnoliopsida</taxon>
        <taxon>eudicotyledons</taxon>
        <taxon>Gunneridae</taxon>
        <taxon>Pentapetalae</taxon>
        <taxon>rosids</taxon>
        <taxon>fabids</taxon>
        <taxon>Malpighiales</taxon>
        <taxon>Rhizophoraceae</taxon>
        <taxon>Rhizophora</taxon>
    </lineage>
</organism>
<dbReference type="InterPro" id="IPR000073">
    <property type="entry name" value="AB_hydrolase_1"/>
</dbReference>
<dbReference type="InterPro" id="IPR051044">
    <property type="entry name" value="MAG_DAG_Lipase"/>
</dbReference>
<protein>
    <recommendedName>
        <fullName evidence="1">Serine aminopeptidase S33 domain-containing protein</fullName>
    </recommendedName>
</protein>
<dbReference type="FunFam" id="3.40.50.1820:FF:000054">
    <property type="entry name" value="Alpha/beta-Hydrolases superfamily protein"/>
    <property type="match status" value="1"/>
</dbReference>
<dbReference type="InterPro" id="IPR022742">
    <property type="entry name" value="Hydrolase_4"/>
</dbReference>
<dbReference type="SUPFAM" id="SSF53474">
    <property type="entry name" value="alpha/beta-Hydrolases"/>
    <property type="match status" value="1"/>
</dbReference>
<reference evidence="2" key="1">
    <citation type="submission" date="2018-02" db="EMBL/GenBank/DDBJ databases">
        <title>Rhizophora mucronata_Transcriptome.</title>
        <authorList>
            <person name="Meera S.P."/>
            <person name="Sreeshan A."/>
            <person name="Augustine A."/>
        </authorList>
    </citation>
    <scope>NUCLEOTIDE SEQUENCE</scope>
    <source>
        <tissue evidence="2">Leaf</tissue>
    </source>
</reference>
<dbReference type="Gene3D" id="3.40.50.1820">
    <property type="entry name" value="alpha/beta hydrolase"/>
    <property type="match status" value="1"/>
</dbReference>
<dbReference type="InterPro" id="IPR029058">
    <property type="entry name" value="AB_hydrolase_fold"/>
</dbReference>
<dbReference type="Pfam" id="PF12146">
    <property type="entry name" value="Hydrolase_4"/>
    <property type="match status" value="1"/>
</dbReference>
<proteinExistence type="predicted"/>
<feature type="domain" description="Serine aminopeptidase S33" evidence="1">
    <location>
        <begin position="138"/>
        <end position="376"/>
    </location>
</feature>
<evidence type="ECO:0000313" key="2">
    <source>
        <dbReference type="EMBL" id="MBW82727.1"/>
    </source>
</evidence>
<dbReference type="PANTHER" id="PTHR11614">
    <property type="entry name" value="PHOSPHOLIPASE-RELATED"/>
    <property type="match status" value="1"/>
</dbReference>
<evidence type="ECO:0000259" key="1">
    <source>
        <dbReference type="Pfam" id="PF12146"/>
    </source>
</evidence>
<name>A0A2P2ING5_RHIMU</name>
<dbReference type="PRINTS" id="PR00111">
    <property type="entry name" value="ABHYDROLASE"/>
</dbReference>